<comment type="similarity">
    <text evidence="2">Belongs to the apolipoprotein O/MICOS complex subunit Mic27 family.</text>
</comment>
<dbReference type="GO" id="GO:0061617">
    <property type="term" value="C:MICOS complex"/>
    <property type="evidence" value="ECO:0007669"/>
    <property type="project" value="UniProtKB-UniRule"/>
</dbReference>
<evidence type="ECO:0000256" key="4">
    <source>
        <dbReference type="ARBA" id="ARBA00022989"/>
    </source>
</evidence>
<evidence type="ECO:0000256" key="8">
    <source>
        <dbReference type="SAM" id="MobiDB-lite"/>
    </source>
</evidence>
<evidence type="ECO:0000313" key="11">
    <source>
        <dbReference type="RefSeq" id="XP_054853061.1"/>
    </source>
</evidence>
<dbReference type="InterPro" id="IPR033182">
    <property type="entry name" value="MIC26/MIC27_animal"/>
</dbReference>
<keyword evidence="9" id="KW-0732">Signal</keyword>
<evidence type="ECO:0000256" key="1">
    <source>
        <dbReference type="ARBA" id="ARBA00004325"/>
    </source>
</evidence>
<comment type="subunit">
    <text evidence="7">Component of the mitochondrial contact site and cristae organizing system (MICOS) complex.</text>
</comment>
<evidence type="ECO:0000256" key="7">
    <source>
        <dbReference type="RuleBase" id="RU363021"/>
    </source>
</evidence>
<dbReference type="KEGG" id="emc:129341732"/>
<dbReference type="PANTHER" id="PTHR14564">
    <property type="entry name" value="MICOS COMPLEX SUBUNIT MIC26 / MIC27 FAMILY MEMBER"/>
    <property type="match status" value="1"/>
</dbReference>
<evidence type="ECO:0000256" key="5">
    <source>
        <dbReference type="ARBA" id="ARBA00023128"/>
    </source>
</evidence>
<feature type="compositionally biased region" description="Polar residues" evidence="8">
    <location>
        <begin position="202"/>
        <end position="211"/>
    </location>
</feature>
<evidence type="ECO:0000256" key="6">
    <source>
        <dbReference type="ARBA" id="ARBA00023136"/>
    </source>
</evidence>
<keyword evidence="7" id="KW-0999">Mitochondrion inner membrane</keyword>
<dbReference type="CTD" id="139322"/>
<name>A0AA97KDB7_EUBMA</name>
<evidence type="ECO:0000256" key="9">
    <source>
        <dbReference type="SAM" id="SignalP"/>
    </source>
</evidence>
<evidence type="ECO:0000313" key="10">
    <source>
        <dbReference type="Proteomes" id="UP001190640"/>
    </source>
</evidence>
<keyword evidence="5 7" id="KW-0496">Mitochondrion</keyword>
<accession>A0AA97KDB7</accession>
<keyword evidence="10" id="KW-1185">Reference proteome</keyword>
<dbReference type="GO" id="GO:0042407">
    <property type="term" value="P:cristae formation"/>
    <property type="evidence" value="ECO:0007669"/>
    <property type="project" value="InterPro"/>
</dbReference>
<sequence length="287" mass="30811">MAAKMAKWAAVPAALACASINVYAAAEEEPTSQLVKTHQLSIYNAPPLKSRYIDEKPGRLQTGISSVRKKTGYYIDGSKNAYFFIKNGILSSVQFGKDIYVYLKNPPPEFLPKVGAITISGLTGLVLARKGSRFRKIAYPLGLCTLCISLCYPAQSVVIAKVTGKKIYSASHKTYEAIGSLWTKRSTTEGPLQEKAAGEAPASTTGSSISEAHTAASESEDKPKAQETQTHTGNTVSEPSSVPLIAEVKVPSVISEPLKVPKFKPDPSLMDHGQSSPEDVDLYSTRS</sequence>
<feature type="region of interest" description="Disordered" evidence="8">
    <location>
        <begin position="189"/>
        <end position="243"/>
    </location>
</feature>
<proteinExistence type="inferred from homology"/>
<comment type="subcellular location">
    <subcellularLocation>
        <location evidence="7">Mitochondrion inner membrane</location>
    </subcellularLocation>
    <subcellularLocation>
        <location evidence="1">Mitochondrion membrane</location>
    </subcellularLocation>
</comment>
<dbReference type="Pfam" id="PF09769">
    <property type="entry name" value="ApoO"/>
    <property type="match status" value="1"/>
</dbReference>
<feature type="chain" id="PRO_5041684608" description="MICOS complex subunit" evidence="9">
    <location>
        <begin position="27"/>
        <end position="287"/>
    </location>
</feature>
<dbReference type="AlphaFoldDB" id="A0AA97KDB7"/>
<feature type="compositionally biased region" description="Polar residues" evidence="8">
    <location>
        <begin position="226"/>
        <end position="240"/>
    </location>
</feature>
<evidence type="ECO:0000256" key="2">
    <source>
        <dbReference type="ARBA" id="ARBA00010904"/>
    </source>
</evidence>
<feature type="region of interest" description="Disordered" evidence="8">
    <location>
        <begin position="256"/>
        <end position="287"/>
    </location>
</feature>
<dbReference type="GeneID" id="129341732"/>
<dbReference type="InterPro" id="IPR019166">
    <property type="entry name" value="MIC26/MIC27"/>
</dbReference>
<keyword evidence="3" id="KW-0812">Transmembrane</keyword>
<reference evidence="11" key="1">
    <citation type="submission" date="2025-08" db="UniProtKB">
        <authorList>
            <consortium name="RefSeq"/>
        </authorList>
    </citation>
    <scope>IDENTIFICATION</scope>
    <source>
        <tissue evidence="11">Blood</tissue>
    </source>
</reference>
<protein>
    <recommendedName>
        <fullName evidence="7">MICOS complex subunit</fullName>
    </recommendedName>
</protein>
<organism evidence="10 11">
    <name type="scientific">Eublepharis macularius</name>
    <name type="common">Leopard gecko</name>
    <name type="synonym">Cyrtodactylus macularius</name>
    <dbReference type="NCBI Taxonomy" id="481883"/>
    <lineage>
        <taxon>Eukaryota</taxon>
        <taxon>Metazoa</taxon>
        <taxon>Chordata</taxon>
        <taxon>Craniata</taxon>
        <taxon>Vertebrata</taxon>
        <taxon>Euteleostomi</taxon>
        <taxon>Lepidosauria</taxon>
        <taxon>Squamata</taxon>
        <taxon>Bifurcata</taxon>
        <taxon>Gekkota</taxon>
        <taxon>Eublepharidae</taxon>
        <taxon>Eublepharinae</taxon>
        <taxon>Eublepharis</taxon>
    </lineage>
</organism>
<dbReference type="Proteomes" id="UP001190640">
    <property type="component" value="Chromosome 13"/>
</dbReference>
<evidence type="ECO:0000256" key="3">
    <source>
        <dbReference type="ARBA" id="ARBA00022692"/>
    </source>
</evidence>
<dbReference type="RefSeq" id="XP_054853061.1">
    <property type="nucleotide sequence ID" value="XM_054997086.1"/>
</dbReference>
<feature type="signal peptide" evidence="9">
    <location>
        <begin position="1"/>
        <end position="26"/>
    </location>
</feature>
<gene>
    <name evidence="11" type="primary">APOOL</name>
</gene>
<keyword evidence="4" id="KW-1133">Transmembrane helix</keyword>
<keyword evidence="6" id="KW-0472">Membrane</keyword>
<comment type="function">
    <text evidence="7">Component of the MICOS complex, a large protein complex of the mitochondrial inner membrane that plays crucial roles in the maintenance of crista junctions, inner membrane architecture, and formation of contact sites to the outer membrane.</text>
</comment>